<dbReference type="Proteomes" id="UP000000845">
    <property type="component" value="Chromosome"/>
</dbReference>
<dbReference type="PANTHER" id="PTHR43157">
    <property type="entry name" value="PHOSPHATIDYLINOSITOL-GLYCAN BIOSYNTHESIS CLASS F PROTEIN-RELATED"/>
    <property type="match status" value="1"/>
</dbReference>
<dbReference type="GO" id="GO:0016491">
    <property type="term" value="F:oxidoreductase activity"/>
    <property type="evidence" value="ECO:0007669"/>
    <property type="project" value="UniProtKB-KW"/>
</dbReference>
<reference evidence="2 3" key="2">
    <citation type="journal article" date="2010" name="Stand. Genomic Sci.">
        <title>Complete genome sequence of Sebaldella termitidis type strain (NCTC 11300).</title>
        <authorList>
            <person name="Harmon-Smith M."/>
            <person name="Celia L."/>
            <person name="Chertkov O."/>
            <person name="Lapidus A."/>
            <person name="Copeland A."/>
            <person name="Glavina Del Rio T."/>
            <person name="Nolan M."/>
            <person name="Lucas S."/>
            <person name="Tice H."/>
            <person name="Cheng J.F."/>
            <person name="Han C."/>
            <person name="Detter J.C."/>
            <person name="Bruce D."/>
            <person name="Goodwin L."/>
            <person name="Pitluck S."/>
            <person name="Pati A."/>
            <person name="Liolios K."/>
            <person name="Ivanova N."/>
            <person name="Mavromatis K."/>
            <person name="Mikhailova N."/>
            <person name="Chen A."/>
            <person name="Palaniappan K."/>
            <person name="Land M."/>
            <person name="Hauser L."/>
            <person name="Chang Y.J."/>
            <person name="Jeffries C.D."/>
            <person name="Brettin T."/>
            <person name="Goker M."/>
            <person name="Beck B."/>
            <person name="Bristow J."/>
            <person name="Eisen J.A."/>
            <person name="Markowitz V."/>
            <person name="Hugenholtz P."/>
            <person name="Kyrpides N.C."/>
            <person name="Klenk H.P."/>
            <person name="Chen F."/>
        </authorList>
    </citation>
    <scope>NUCLEOTIDE SEQUENCE [LARGE SCALE GENOMIC DNA]</scope>
    <source>
        <strain evidence="3">ATCC 33386 / NCTC 11300</strain>
    </source>
</reference>
<dbReference type="EMBL" id="CP001739">
    <property type="protein sequence ID" value="ACZ07236.1"/>
    <property type="molecule type" value="Genomic_DNA"/>
</dbReference>
<dbReference type="HOGENOM" id="CLU_010194_44_3_0"/>
<dbReference type="Gene3D" id="3.40.50.720">
    <property type="entry name" value="NAD(P)-binding Rossmann-like Domain"/>
    <property type="match status" value="1"/>
</dbReference>
<dbReference type="Pfam" id="PF00106">
    <property type="entry name" value="adh_short"/>
    <property type="match status" value="1"/>
</dbReference>
<keyword evidence="3" id="KW-1185">Reference proteome</keyword>
<reference evidence="3" key="1">
    <citation type="submission" date="2009-09" db="EMBL/GenBank/DDBJ databases">
        <title>The complete chromosome of Sebaldella termitidis ATCC 33386.</title>
        <authorList>
            <consortium name="US DOE Joint Genome Institute (JGI-PGF)"/>
            <person name="Lucas S."/>
            <person name="Copeland A."/>
            <person name="Lapidus A."/>
            <person name="Glavina del Rio T."/>
            <person name="Dalin E."/>
            <person name="Tice H."/>
            <person name="Bruce D."/>
            <person name="Goodwin L."/>
            <person name="Pitluck S."/>
            <person name="Kyrpides N."/>
            <person name="Mavromatis K."/>
            <person name="Ivanova N."/>
            <person name="Mikhailova N."/>
            <person name="Sims D."/>
            <person name="Meincke L."/>
            <person name="Brettin T."/>
            <person name="Detter J.C."/>
            <person name="Han C."/>
            <person name="Larimer F."/>
            <person name="Land M."/>
            <person name="Hauser L."/>
            <person name="Markowitz V."/>
            <person name="Cheng J.F."/>
            <person name="Hugenholtz P."/>
            <person name="Woyke T."/>
            <person name="Wu D."/>
            <person name="Eisen J.A."/>
        </authorList>
    </citation>
    <scope>NUCLEOTIDE SEQUENCE [LARGE SCALE GENOMIC DNA]</scope>
    <source>
        <strain evidence="3">ATCC 33386 / NCTC 11300</strain>
    </source>
</reference>
<dbReference type="RefSeq" id="WP_012859835.1">
    <property type="nucleotide sequence ID" value="NC_013517.1"/>
</dbReference>
<dbReference type="PRINTS" id="PR00081">
    <property type="entry name" value="GDHRDH"/>
</dbReference>
<dbReference type="InterPro" id="IPR036291">
    <property type="entry name" value="NAD(P)-bd_dom_sf"/>
</dbReference>
<evidence type="ECO:0000313" key="3">
    <source>
        <dbReference type="Proteomes" id="UP000000845"/>
    </source>
</evidence>
<keyword evidence="1" id="KW-0560">Oxidoreductase</keyword>
<gene>
    <name evidence="2" type="ordered locus">Sterm_0352</name>
</gene>
<dbReference type="PANTHER" id="PTHR43157:SF31">
    <property type="entry name" value="PHOSPHATIDYLINOSITOL-GLYCAN BIOSYNTHESIS CLASS F PROTEIN"/>
    <property type="match status" value="1"/>
</dbReference>
<proteinExistence type="predicted"/>
<accession>D1ALW8</accession>
<dbReference type="InterPro" id="IPR002347">
    <property type="entry name" value="SDR_fam"/>
</dbReference>
<evidence type="ECO:0000313" key="2">
    <source>
        <dbReference type="EMBL" id="ACZ07236.1"/>
    </source>
</evidence>
<dbReference type="STRING" id="526218.Sterm_0352"/>
<organism evidence="2 3">
    <name type="scientific">Sebaldella termitidis (strain ATCC 33386 / NCTC 11300)</name>
    <dbReference type="NCBI Taxonomy" id="526218"/>
    <lineage>
        <taxon>Bacteria</taxon>
        <taxon>Fusobacteriati</taxon>
        <taxon>Fusobacteriota</taxon>
        <taxon>Fusobacteriia</taxon>
        <taxon>Fusobacteriales</taxon>
        <taxon>Leptotrichiaceae</taxon>
        <taxon>Sebaldella</taxon>
    </lineage>
</organism>
<name>D1ALW8_SEBTE</name>
<sequence>MKTIIITGANSGLGFECAKNILLENPGYFIVMACRSIEKAEKSKSELIKMTKNENIAVMELNLSSLNSVRKFAENFKQAGYPPLFGIVCNAGISNSNVGVTEDGFDIVFGTNHLGHFLLTVLLLPLVEENGRITVVSSDMHNPPNGLTYRGAEELAHPASKINDIYSQSKLCNLYFTYELAGRLSEMGRKITVNAFNPGLLTDTNFHVNSTRSFSEDFMKKVADRIGYLSESGKALADMVTKPYYGENTGKYNDRGEEIPSSELSYNAENAKKLWESSVNYTKLQKNETLDGLL</sequence>
<dbReference type="SUPFAM" id="SSF51735">
    <property type="entry name" value="NAD(P)-binding Rossmann-fold domains"/>
    <property type="match status" value="1"/>
</dbReference>
<protein>
    <submittedName>
        <fullName evidence="2">Short-chain dehydrogenase/reductase SDR</fullName>
    </submittedName>
</protein>
<evidence type="ECO:0000256" key="1">
    <source>
        <dbReference type="ARBA" id="ARBA00023002"/>
    </source>
</evidence>
<dbReference type="AlphaFoldDB" id="D1ALW8"/>
<dbReference type="eggNOG" id="COG1028">
    <property type="taxonomic scope" value="Bacteria"/>
</dbReference>
<dbReference type="KEGG" id="str:Sterm_0352"/>